<protein>
    <recommendedName>
        <fullName evidence="1">F-box domain-containing protein</fullName>
    </recommendedName>
</protein>
<dbReference type="SUPFAM" id="SSF81383">
    <property type="entry name" value="F-box domain"/>
    <property type="match status" value="1"/>
</dbReference>
<reference evidence="2 3" key="1">
    <citation type="submission" date="2017-06" db="EMBL/GenBank/DDBJ databases">
        <title>A platform for efficient transgenesis in Macrostomum lignano, a flatworm model organism for stem cell research.</title>
        <authorList>
            <person name="Berezikov E."/>
        </authorList>
    </citation>
    <scope>NUCLEOTIDE SEQUENCE [LARGE SCALE GENOMIC DNA]</scope>
    <source>
        <strain evidence="2">DV1</strain>
        <tissue evidence="2">Whole organism</tissue>
    </source>
</reference>
<name>A0A267F562_9PLAT</name>
<dbReference type="PROSITE" id="PS50181">
    <property type="entry name" value="FBOX"/>
    <property type="match status" value="1"/>
</dbReference>
<evidence type="ECO:0000313" key="2">
    <source>
        <dbReference type="EMBL" id="PAA68898.1"/>
    </source>
</evidence>
<feature type="non-terminal residue" evidence="2">
    <location>
        <position position="1"/>
    </location>
</feature>
<dbReference type="CDD" id="cd09917">
    <property type="entry name" value="F-box_SF"/>
    <property type="match status" value="1"/>
</dbReference>
<keyword evidence="3" id="KW-1185">Reference proteome</keyword>
<evidence type="ECO:0000313" key="3">
    <source>
        <dbReference type="Proteomes" id="UP000215902"/>
    </source>
</evidence>
<accession>A0A267F562</accession>
<comment type="caution">
    <text evidence="2">The sequence shown here is derived from an EMBL/GenBank/DDBJ whole genome shotgun (WGS) entry which is preliminary data.</text>
</comment>
<evidence type="ECO:0000259" key="1">
    <source>
        <dbReference type="PROSITE" id="PS50181"/>
    </source>
</evidence>
<dbReference type="SMART" id="SM00256">
    <property type="entry name" value="FBOX"/>
    <property type="match status" value="1"/>
</dbReference>
<sequence>CSWARMINHNASSDVNSNAALLSQALAAVDQLSIAGLQQLFNSCSARLSRLLDPLCGTRLPPELQDRLLGLLAPGDLANCRLVCSRWRRRIDEDDGLWLRLGRRLGLRDPPGNADGSAAEKPEVARRRVARLLGDSHLTCSEVAFGPDLGAVASDGASETDEDHERTLVGLTVHSNPFSSSDAELLLDYFEPSTQRVRFRRLHVSGFSPAGRANANARANGYCRDSQLAVLVAGPAGGGLHAVVSLADAGTTLASVDATPLAFIRLTDGERVSATAAHVCGECGRVQVLLLTSLNRLLLWSLPPQPRPSPNASTQWCQSQPQPPVLQVPDAAATLHSDAGDLFRRNRLISVGPTRLANQRQFYYAALTRRESLVTVVEVGCRSIRLTDRLTWQRPLKGFLRWSRPAVDAATECRQLVTMAIKAHVGLSERRSSLLVVRHRVLDGGNHHQAGKLVMEESFEYERTFQSEDILLCGYGAKFFAILGISASVGLGLALHRPGWRRPLSVIGLSSLLQMVLLEPLCVPLPAPWAAPSWFDDGLDASPCRRQPLLLLATGTRGHLLLSWRFEAPPSDDRDCQEIDSEEAVEKICVRSDFVHCAAEGSSSAA</sequence>
<proteinExistence type="predicted"/>
<dbReference type="EMBL" id="NIVC01001364">
    <property type="protein sequence ID" value="PAA68898.1"/>
    <property type="molecule type" value="Genomic_DNA"/>
</dbReference>
<dbReference type="Gene3D" id="1.20.1280.50">
    <property type="match status" value="1"/>
</dbReference>
<dbReference type="InterPro" id="IPR001810">
    <property type="entry name" value="F-box_dom"/>
</dbReference>
<organism evidence="2 3">
    <name type="scientific">Macrostomum lignano</name>
    <dbReference type="NCBI Taxonomy" id="282301"/>
    <lineage>
        <taxon>Eukaryota</taxon>
        <taxon>Metazoa</taxon>
        <taxon>Spiralia</taxon>
        <taxon>Lophotrochozoa</taxon>
        <taxon>Platyhelminthes</taxon>
        <taxon>Rhabditophora</taxon>
        <taxon>Macrostomorpha</taxon>
        <taxon>Macrostomida</taxon>
        <taxon>Macrostomidae</taxon>
        <taxon>Macrostomum</taxon>
    </lineage>
</organism>
<dbReference type="Proteomes" id="UP000215902">
    <property type="component" value="Unassembled WGS sequence"/>
</dbReference>
<dbReference type="AlphaFoldDB" id="A0A267F562"/>
<gene>
    <name evidence="2" type="ORF">BOX15_Mlig031503g1</name>
</gene>
<feature type="domain" description="F-box" evidence="1">
    <location>
        <begin position="54"/>
        <end position="101"/>
    </location>
</feature>
<dbReference type="InterPro" id="IPR036047">
    <property type="entry name" value="F-box-like_dom_sf"/>
</dbReference>
<dbReference type="Pfam" id="PF12937">
    <property type="entry name" value="F-box-like"/>
    <property type="match status" value="1"/>
</dbReference>